<feature type="transmembrane region" description="Helical" evidence="8">
    <location>
        <begin position="260"/>
        <end position="288"/>
    </location>
</feature>
<comment type="similarity">
    <text evidence="2">Belongs to the autoinducer-2 exporter (AI-2E) (TC 2.A.86) family.</text>
</comment>
<accession>A0ABP3QFH5</accession>
<proteinExistence type="inferred from homology"/>
<organism evidence="9 10">
    <name type="scientific">Craurococcus roseus</name>
    <dbReference type="NCBI Taxonomy" id="77585"/>
    <lineage>
        <taxon>Bacteria</taxon>
        <taxon>Pseudomonadati</taxon>
        <taxon>Pseudomonadota</taxon>
        <taxon>Alphaproteobacteria</taxon>
        <taxon>Acetobacterales</taxon>
        <taxon>Acetobacteraceae</taxon>
        <taxon>Craurococcus</taxon>
    </lineage>
</organism>
<evidence type="ECO:0000256" key="3">
    <source>
        <dbReference type="ARBA" id="ARBA00022448"/>
    </source>
</evidence>
<reference evidence="10" key="1">
    <citation type="journal article" date="2019" name="Int. J. Syst. Evol. Microbiol.">
        <title>The Global Catalogue of Microorganisms (GCM) 10K type strain sequencing project: providing services to taxonomists for standard genome sequencing and annotation.</title>
        <authorList>
            <consortium name="The Broad Institute Genomics Platform"/>
            <consortium name="The Broad Institute Genome Sequencing Center for Infectious Disease"/>
            <person name="Wu L."/>
            <person name="Ma J."/>
        </authorList>
    </citation>
    <scope>NUCLEOTIDE SEQUENCE [LARGE SCALE GENOMIC DNA]</scope>
    <source>
        <strain evidence="10">JCM 9933</strain>
    </source>
</reference>
<keyword evidence="6 8" id="KW-1133">Transmembrane helix</keyword>
<evidence type="ECO:0000256" key="7">
    <source>
        <dbReference type="ARBA" id="ARBA00023136"/>
    </source>
</evidence>
<keyword evidence="7 8" id="KW-0472">Membrane</keyword>
<feature type="transmembrane region" description="Helical" evidence="8">
    <location>
        <begin position="84"/>
        <end position="103"/>
    </location>
</feature>
<feature type="transmembrane region" description="Helical" evidence="8">
    <location>
        <begin position="141"/>
        <end position="160"/>
    </location>
</feature>
<dbReference type="PANTHER" id="PTHR21716:SF67">
    <property type="entry name" value="TRANSPORT PROTEIN YDIK-RELATED"/>
    <property type="match status" value="1"/>
</dbReference>
<protein>
    <submittedName>
        <fullName evidence="9">AI-2E family transporter</fullName>
    </submittedName>
</protein>
<dbReference type="RefSeq" id="WP_343895873.1">
    <property type="nucleotide sequence ID" value="NZ_BAAAFZ010000038.1"/>
</dbReference>
<feature type="transmembrane region" description="Helical" evidence="8">
    <location>
        <begin position="54"/>
        <end position="72"/>
    </location>
</feature>
<sequence length="393" mass="41436">MDAVAEKAERGMEQQQHRQDAITPAKALALLAAVGLAIAWAVGCFLVLRPFLSALLWASILVYSTWPAFRLLRERLRLSPGWAAGAMVALEFLLIGLPLFFAAPRRLEDVEGLRASVEAFLNQGMPGLSDWLARLPLVGPYLSSWTAGLDFGVSGVVEMAQPYAGTVAQAALSLLLAVLSGIAEVFLAIFFAFFLYRDGVAIAAWSESTLTRLAGPRARRFLGLTGDVTRGVVFGLLGTALVQGVMTTFGLWIAGVPRPVLLGVIAGVISILPVGAPIVWIPATLWLFSEGQTYQAIFLGLYGAFGISSADNVIRPWLISRGADLPLLLTLLGALGGVFAFGFLGLFLGPVLLAVGYTLLRDWAKGAAEQEAAQEAPAAAAVEGALPPGPAAP</sequence>
<gene>
    <name evidence="9" type="ORF">GCM10009416_27310</name>
</gene>
<evidence type="ECO:0000256" key="4">
    <source>
        <dbReference type="ARBA" id="ARBA00022475"/>
    </source>
</evidence>
<dbReference type="Proteomes" id="UP001501588">
    <property type="component" value="Unassembled WGS sequence"/>
</dbReference>
<feature type="transmembrane region" description="Helical" evidence="8">
    <location>
        <begin position="27"/>
        <end position="48"/>
    </location>
</feature>
<name>A0ABP3QFH5_9PROT</name>
<comment type="subcellular location">
    <subcellularLocation>
        <location evidence="1">Cell membrane</location>
        <topology evidence="1">Multi-pass membrane protein</topology>
    </subcellularLocation>
</comment>
<keyword evidence="3" id="KW-0813">Transport</keyword>
<feature type="transmembrane region" description="Helical" evidence="8">
    <location>
        <begin position="232"/>
        <end position="253"/>
    </location>
</feature>
<dbReference type="InterPro" id="IPR002549">
    <property type="entry name" value="AI-2E-like"/>
</dbReference>
<evidence type="ECO:0000313" key="10">
    <source>
        <dbReference type="Proteomes" id="UP001501588"/>
    </source>
</evidence>
<keyword evidence="4" id="KW-1003">Cell membrane</keyword>
<evidence type="ECO:0000256" key="2">
    <source>
        <dbReference type="ARBA" id="ARBA00009773"/>
    </source>
</evidence>
<evidence type="ECO:0000256" key="6">
    <source>
        <dbReference type="ARBA" id="ARBA00022989"/>
    </source>
</evidence>
<evidence type="ECO:0000313" key="9">
    <source>
        <dbReference type="EMBL" id="GAA0587355.1"/>
    </source>
</evidence>
<evidence type="ECO:0000256" key="5">
    <source>
        <dbReference type="ARBA" id="ARBA00022692"/>
    </source>
</evidence>
<keyword evidence="10" id="KW-1185">Reference proteome</keyword>
<feature type="transmembrane region" description="Helical" evidence="8">
    <location>
        <begin position="294"/>
        <end position="314"/>
    </location>
</feature>
<dbReference type="PANTHER" id="PTHR21716">
    <property type="entry name" value="TRANSMEMBRANE PROTEIN"/>
    <property type="match status" value="1"/>
</dbReference>
<dbReference type="EMBL" id="BAAAFZ010000038">
    <property type="protein sequence ID" value="GAA0587355.1"/>
    <property type="molecule type" value="Genomic_DNA"/>
</dbReference>
<dbReference type="Pfam" id="PF01594">
    <property type="entry name" value="AI-2E_transport"/>
    <property type="match status" value="1"/>
</dbReference>
<keyword evidence="5 8" id="KW-0812">Transmembrane</keyword>
<feature type="transmembrane region" description="Helical" evidence="8">
    <location>
        <begin position="172"/>
        <end position="196"/>
    </location>
</feature>
<evidence type="ECO:0000256" key="8">
    <source>
        <dbReference type="SAM" id="Phobius"/>
    </source>
</evidence>
<evidence type="ECO:0000256" key="1">
    <source>
        <dbReference type="ARBA" id="ARBA00004651"/>
    </source>
</evidence>
<comment type="caution">
    <text evidence="9">The sequence shown here is derived from an EMBL/GenBank/DDBJ whole genome shotgun (WGS) entry which is preliminary data.</text>
</comment>
<feature type="transmembrane region" description="Helical" evidence="8">
    <location>
        <begin position="326"/>
        <end position="353"/>
    </location>
</feature>